<feature type="domain" description="C2H2-type" evidence="9">
    <location>
        <begin position="938"/>
        <end position="963"/>
    </location>
</feature>
<dbReference type="GO" id="GO:0005667">
    <property type="term" value="C:transcription regulator complex"/>
    <property type="evidence" value="ECO:0007669"/>
    <property type="project" value="TreeGrafter"/>
</dbReference>
<dbReference type="PANTHER" id="PTHR14003">
    <property type="entry name" value="TRANSCRIPTIONAL REPRESSOR PROTEIN YY"/>
    <property type="match status" value="1"/>
</dbReference>
<keyword evidence="4" id="KW-0862">Zinc</keyword>
<dbReference type="Proteomes" id="UP000019487">
    <property type="component" value="Unassembled WGS sequence"/>
</dbReference>
<dbReference type="GO" id="GO:0000785">
    <property type="term" value="C:chromatin"/>
    <property type="evidence" value="ECO:0007669"/>
    <property type="project" value="TreeGrafter"/>
</dbReference>
<evidence type="ECO:0000256" key="8">
    <source>
        <dbReference type="SAM" id="Phobius"/>
    </source>
</evidence>
<evidence type="ECO:0000259" key="9">
    <source>
        <dbReference type="PROSITE" id="PS50157"/>
    </source>
</evidence>
<evidence type="ECO:0000256" key="5">
    <source>
        <dbReference type="ARBA" id="ARBA00023242"/>
    </source>
</evidence>
<keyword evidence="1" id="KW-0479">Metal-binding</keyword>
<keyword evidence="8" id="KW-0812">Transmembrane</keyword>
<dbReference type="Gene3D" id="2.120.10.70">
    <property type="entry name" value="Fucose-specific lectin"/>
    <property type="match status" value="1"/>
</dbReference>
<evidence type="ECO:0000313" key="11">
    <source>
        <dbReference type="Proteomes" id="UP000019487"/>
    </source>
</evidence>
<reference evidence="10 11" key="1">
    <citation type="journal article" date="2014" name="Genome Announc.">
        <title>Draft genome sequence of Sclerotinia borealis, a psychrophilic plant pathogenic fungus.</title>
        <authorList>
            <person name="Mardanov A.V."/>
            <person name="Beletsky A.V."/>
            <person name="Kadnikov V.V."/>
            <person name="Ignatov A.N."/>
            <person name="Ravin N.V."/>
        </authorList>
    </citation>
    <scope>NUCLEOTIDE SEQUENCE [LARGE SCALE GENOMIC DNA]</scope>
    <source>
        <strain evidence="11">F-4157</strain>
    </source>
</reference>
<dbReference type="STRING" id="1432307.W9C6L7"/>
<sequence length="1143" mass="127105">MRGGGPEVKINVMKMLAMDQSLHGVNSWSLSKMFEDGEIKDPEEYSLSKVKIADAIEAYQEVAKVDGRKFVIYSTTAMGTPWPQVHVAAWLNNCESTWGETRGGSWDFDQIRRQTSFIESLKLGKQAFPALKLRTTAQFNRPKDLTVGLVYDRALSFRGTFCETDDHDPHIKFNSLGHGTVEFSIHSDNISFLYEGVGPNLIQASFRKSSRSARSDQLELEVLNQPFEYYGPQQGKLIPGVGCVRNQANEDGYQENTKFIGIPVFPAELPFDNYTPSPIALSHRTSSNLSAQHFSHCSEAPSSPTFHTASLIKQPISTEKQTVESMEETEKRGRTWKWYIVAGVIAMAVIIAGVVGGIVASKKNKATIMDKVSGGVTSSNSSSPTSSVSSNSPTSTNTASLLGSTIAPFQRNIAAVSYASKNVNNSRIYYQDNQGNILESHNSASTQTWTTSQIVTAKNGSSFAAAVTMPENTFEITVLYSDSDNLLHDIIYNVTSDSWDEGTLSSENFIISENSRVSVMYWQCLLCSNTTIIAFQDLNNQVQVGNLTNSGWTLTQMNVGAIDNTGLALQPFYRLNEAHQINLYYQQTNSNMAISAWEYTTSNWSINAATYYSLTFGVPIAASASYTNVKSTGDVKTGFETWGETLTLSHLGLKINTYMGAHNDWEVMGVHPSAMSNSTQNPKVFKSIAATAIGAAFIVVENDGKADVIESYQVEDDAVNWSSAGTVDIGDPPLIGFWHQILLICASITSFAPDFHRCLFNFDTTRPFRHLAYTMDVSHSQSLEHHTFDDEFWLGLVDWDAANALDIGIEAMHSAPGDKQPTYPTHSLLQHKYHGVIYPITTCATCSSPLDVSELSLYIQDPNVFCSGSKAPNHLPLSCILECGLRFKTIKNLKEHCIATGHEAFQYSDPDCLGGRHCAYHTRRFHPGNYSGYSDKIFACHQCGDGFMNTGQLDQHGRNSGHSAYLCHYPDCVTTTGRIDDLIRHQSCHKSKVPRHPCLHCRTYRGNNGFKRKDHLRQHIRNYHKIDMEFHTGDIQLSPFRCRQTGCDDYHVAQKQHLRSLDDLTQHMRNEHNASAFICPKQSCDRVGLNGFDTKKLLDVHIKNDHPSPFQCTHPGCARVGSKGWLRQRDQIKHMSQKHGISV</sequence>
<accession>W9C6L7</accession>
<evidence type="ECO:0000256" key="2">
    <source>
        <dbReference type="ARBA" id="ARBA00022737"/>
    </source>
</evidence>
<name>W9C6L7_SCLBF</name>
<dbReference type="PROSITE" id="PS00028">
    <property type="entry name" value="ZINC_FINGER_C2H2_1"/>
    <property type="match status" value="2"/>
</dbReference>
<dbReference type="HOGENOM" id="CLU_277451_0_0_1"/>
<dbReference type="GO" id="GO:0000981">
    <property type="term" value="F:DNA-binding transcription factor activity, RNA polymerase II-specific"/>
    <property type="evidence" value="ECO:0007669"/>
    <property type="project" value="TreeGrafter"/>
</dbReference>
<feature type="domain" description="C2H2-type" evidence="9">
    <location>
        <begin position="965"/>
        <end position="994"/>
    </location>
</feature>
<comment type="caution">
    <text evidence="10">The sequence shown here is derived from an EMBL/GenBank/DDBJ whole genome shotgun (WGS) entry which is preliminary data.</text>
</comment>
<feature type="transmembrane region" description="Helical" evidence="8">
    <location>
        <begin position="338"/>
        <end position="360"/>
    </location>
</feature>
<dbReference type="PROSITE" id="PS50157">
    <property type="entry name" value="ZINC_FINGER_C2H2_2"/>
    <property type="match status" value="2"/>
</dbReference>
<keyword evidence="5" id="KW-0539">Nucleus</keyword>
<evidence type="ECO:0000313" key="10">
    <source>
        <dbReference type="EMBL" id="ESZ92402.1"/>
    </source>
</evidence>
<evidence type="ECO:0000256" key="6">
    <source>
        <dbReference type="PROSITE-ProRule" id="PRU00042"/>
    </source>
</evidence>
<keyword evidence="11" id="KW-1185">Reference proteome</keyword>
<organism evidence="10 11">
    <name type="scientific">Sclerotinia borealis (strain F-4128)</name>
    <dbReference type="NCBI Taxonomy" id="1432307"/>
    <lineage>
        <taxon>Eukaryota</taxon>
        <taxon>Fungi</taxon>
        <taxon>Dikarya</taxon>
        <taxon>Ascomycota</taxon>
        <taxon>Pezizomycotina</taxon>
        <taxon>Leotiomycetes</taxon>
        <taxon>Helotiales</taxon>
        <taxon>Sclerotiniaceae</taxon>
        <taxon>Sclerotinia</taxon>
    </lineage>
</organism>
<keyword evidence="8" id="KW-1133">Transmembrane helix</keyword>
<dbReference type="PANTHER" id="PTHR14003:SF23">
    <property type="entry name" value="ZINC FINGER PROTEIN 143"/>
    <property type="match status" value="1"/>
</dbReference>
<keyword evidence="3 6" id="KW-0863">Zinc-finger</keyword>
<keyword evidence="8" id="KW-0472">Membrane</keyword>
<protein>
    <recommendedName>
        <fullName evidence="9">C2H2-type domain-containing protein</fullName>
    </recommendedName>
</protein>
<dbReference type="SUPFAM" id="SSF89372">
    <property type="entry name" value="Fucose-specific lectin"/>
    <property type="match status" value="1"/>
</dbReference>
<evidence type="ECO:0000256" key="7">
    <source>
        <dbReference type="SAM" id="MobiDB-lite"/>
    </source>
</evidence>
<keyword evidence="2" id="KW-0677">Repeat</keyword>
<evidence type="ECO:0000256" key="1">
    <source>
        <dbReference type="ARBA" id="ARBA00022723"/>
    </source>
</evidence>
<dbReference type="EMBL" id="AYSA01000389">
    <property type="protein sequence ID" value="ESZ92402.1"/>
    <property type="molecule type" value="Genomic_DNA"/>
</dbReference>
<dbReference type="AlphaFoldDB" id="W9C6L7"/>
<evidence type="ECO:0000256" key="4">
    <source>
        <dbReference type="ARBA" id="ARBA00022833"/>
    </source>
</evidence>
<dbReference type="GO" id="GO:0008270">
    <property type="term" value="F:zinc ion binding"/>
    <property type="evidence" value="ECO:0007669"/>
    <property type="project" value="UniProtKB-KW"/>
</dbReference>
<evidence type="ECO:0000256" key="3">
    <source>
        <dbReference type="ARBA" id="ARBA00022771"/>
    </source>
</evidence>
<proteinExistence type="predicted"/>
<dbReference type="OrthoDB" id="5396810at2759"/>
<dbReference type="SMART" id="SM00355">
    <property type="entry name" value="ZnF_C2H2"/>
    <property type="match status" value="7"/>
</dbReference>
<feature type="region of interest" description="Disordered" evidence="7">
    <location>
        <begin position="373"/>
        <end position="394"/>
    </location>
</feature>
<dbReference type="InterPro" id="IPR013087">
    <property type="entry name" value="Znf_C2H2_type"/>
</dbReference>
<dbReference type="GO" id="GO:0000978">
    <property type="term" value="F:RNA polymerase II cis-regulatory region sequence-specific DNA binding"/>
    <property type="evidence" value="ECO:0007669"/>
    <property type="project" value="TreeGrafter"/>
</dbReference>
<gene>
    <name evidence="10" type="ORF">SBOR_7210</name>
</gene>